<reference evidence="1" key="1">
    <citation type="journal article" date="2023" name="G3 (Bethesda)">
        <title>A reference genome for the long-term kleptoplast-retaining sea slug Elysia crispata morphotype clarki.</title>
        <authorList>
            <person name="Eastman K.E."/>
            <person name="Pendleton A.L."/>
            <person name="Shaikh M.A."/>
            <person name="Suttiyut T."/>
            <person name="Ogas R."/>
            <person name="Tomko P."/>
            <person name="Gavelis G."/>
            <person name="Widhalm J.R."/>
            <person name="Wisecaver J.H."/>
        </authorList>
    </citation>
    <scope>NUCLEOTIDE SEQUENCE</scope>
    <source>
        <strain evidence="1">ECLA1</strain>
    </source>
</reference>
<sequence>MARCENEAKIPAEKAPLQDVTSGFRRSAIRETTVKYYGHPGATKNSFLALGVKGDNSLGKRACFPQTSKSKTNCYLRPEGILLKTEGNRKTCGHSSNNVVSDLGVGEALAWKLIGQIRSSAPH</sequence>
<organism evidence="1 2">
    <name type="scientific">Elysia crispata</name>
    <name type="common">lettuce slug</name>
    <dbReference type="NCBI Taxonomy" id="231223"/>
    <lineage>
        <taxon>Eukaryota</taxon>
        <taxon>Metazoa</taxon>
        <taxon>Spiralia</taxon>
        <taxon>Lophotrochozoa</taxon>
        <taxon>Mollusca</taxon>
        <taxon>Gastropoda</taxon>
        <taxon>Heterobranchia</taxon>
        <taxon>Euthyneura</taxon>
        <taxon>Panpulmonata</taxon>
        <taxon>Sacoglossa</taxon>
        <taxon>Placobranchoidea</taxon>
        <taxon>Plakobranchidae</taxon>
        <taxon>Elysia</taxon>
    </lineage>
</organism>
<dbReference type="Proteomes" id="UP001283361">
    <property type="component" value="Unassembled WGS sequence"/>
</dbReference>
<accession>A0AAE1DXL3</accession>
<keyword evidence="2" id="KW-1185">Reference proteome</keyword>
<comment type="caution">
    <text evidence="1">The sequence shown here is derived from an EMBL/GenBank/DDBJ whole genome shotgun (WGS) entry which is preliminary data.</text>
</comment>
<dbReference type="EMBL" id="JAWDGP010002021">
    <property type="protein sequence ID" value="KAK3786045.1"/>
    <property type="molecule type" value="Genomic_DNA"/>
</dbReference>
<proteinExistence type="predicted"/>
<evidence type="ECO:0000313" key="1">
    <source>
        <dbReference type="EMBL" id="KAK3786045.1"/>
    </source>
</evidence>
<name>A0AAE1DXL3_9GAST</name>
<evidence type="ECO:0000313" key="2">
    <source>
        <dbReference type="Proteomes" id="UP001283361"/>
    </source>
</evidence>
<protein>
    <submittedName>
        <fullName evidence="1">Uncharacterized protein</fullName>
    </submittedName>
</protein>
<dbReference type="AlphaFoldDB" id="A0AAE1DXL3"/>
<gene>
    <name evidence="1" type="ORF">RRG08_023466</name>
</gene>